<evidence type="ECO:0000313" key="7">
    <source>
        <dbReference type="EMBL" id="SHK55432.1"/>
    </source>
</evidence>
<name>A0A1M6TEH6_9FIRM</name>
<evidence type="ECO:0000256" key="2">
    <source>
        <dbReference type="ARBA" id="ARBA00022729"/>
    </source>
</evidence>
<dbReference type="RefSeq" id="WP_073276886.1">
    <property type="nucleotide sequence ID" value="NZ_FRAC01000013.1"/>
</dbReference>
<organism evidence="7 8">
    <name type="scientific">Anaerocolumna jejuensis DSM 15929</name>
    <dbReference type="NCBI Taxonomy" id="1121322"/>
    <lineage>
        <taxon>Bacteria</taxon>
        <taxon>Bacillati</taxon>
        <taxon>Bacillota</taxon>
        <taxon>Clostridia</taxon>
        <taxon>Lachnospirales</taxon>
        <taxon>Lachnospiraceae</taxon>
        <taxon>Anaerocolumna</taxon>
    </lineage>
</organism>
<dbReference type="Pfam" id="PF02055">
    <property type="entry name" value="Glyco_hydro_30"/>
    <property type="match status" value="1"/>
</dbReference>
<evidence type="ECO:0000256" key="1">
    <source>
        <dbReference type="ARBA" id="ARBA00005382"/>
    </source>
</evidence>
<dbReference type="Gene3D" id="2.60.40.1180">
    <property type="entry name" value="Golgi alpha-mannosidase II"/>
    <property type="match status" value="1"/>
</dbReference>
<reference evidence="7 8" key="1">
    <citation type="submission" date="2016-11" db="EMBL/GenBank/DDBJ databases">
        <authorList>
            <person name="Jaros S."/>
            <person name="Januszkiewicz K."/>
            <person name="Wedrychowicz H."/>
        </authorList>
    </citation>
    <scope>NUCLEOTIDE SEQUENCE [LARGE SCALE GENOMIC DNA]</scope>
    <source>
        <strain evidence="7 8">DSM 15929</strain>
    </source>
</reference>
<dbReference type="InterPro" id="IPR033453">
    <property type="entry name" value="Glyco_hydro_30_TIM-barrel"/>
</dbReference>
<evidence type="ECO:0000256" key="4">
    <source>
        <dbReference type="RuleBase" id="RU361188"/>
    </source>
</evidence>
<keyword evidence="8" id="KW-1185">Reference proteome</keyword>
<dbReference type="GO" id="GO:0016020">
    <property type="term" value="C:membrane"/>
    <property type="evidence" value="ECO:0007669"/>
    <property type="project" value="GOC"/>
</dbReference>
<dbReference type="PANTHER" id="PTHR11069:SF23">
    <property type="entry name" value="LYSOSOMAL ACID GLUCOSYLCERAMIDASE"/>
    <property type="match status" value="1"/>
</dbReference>
<dbReference type="Proteomes" id="UP000184386">
    <property type="component" value="Unassembled WGS sequence"/>
</dbReference>
<dbReference type="InterPro" id="IPR001139">
    <property type="entry name" value="Glyco_hydro_30"/>
</dbReference>
<dbReference type="Gene3D" id="3.20.20.80">
    <property type="entry name" value="Glycosidases"/>
    <property type="match status" value="1"/>
</dbReference>
<evidence type="ECO:0000259" key="5">
    <source>
        <dbReference type="Pfam" id="PF02055"/>
    </source>
</evidence>
<keyword evidence="2" id="KW-0732">Signal</keyword>
<dbReference type="STRING" id="1121322.SAMN02745136_02772"/>
<dbReference type="Pfam" id="PF17189">
    <property type="entry name" value="Glyco_hydro_30C"/>
    <property type="match status" value="1"/>
</dbReference>
<dbReference type="GO" id="GO:0004348">
    <property type="term" value="F:glucosylceramidase activity"/>
    <property type="evidence" value="ECO:0007669"/>
    <property type="project" value="InterPro"/>
</dbReference>
<dbReference type="AlphaFoldDB" id="A0A1M6TEH6"/>
<dbReference type="InterPro" id="IPR013780">
    <property type="entry name" value="Glyco_hydro_b"/>
</dbReference>
<feature type="domain" description="Glycosyl hydrolase family 30 TIM-barrel" evidence="5">
    <location>
        <begin position="41"/>
        <end position="373"/>
    </location>
</feature>
<gene>
    <name evidence="7" type="ORF">SAMN02745136_02772</name>
</gene>
<dbReference type="OrthoDB" id="9806701at2"/>
<evidence type="ECO:0000259" key="6">
    <source>
        <dbReference type="Pfam" id="PF17189"/>
    </source>
</evidence>
<sequence>MKIFTTNADVRFEEKEAEFIHSPSREFKLIKVYPKETRQEILGFGGAFTEASAYTYSKMGEENKRKLLALYFGEKGNKYNFCRTHIQSCDFSLGNRAYVEEDDKELAAFSIEKDFEYQIPFIREALKFNKDMELLASPWSPPAFMKTNNEMNNGGKLKEEFYDAWAEIFVKYLQAYAREGILIKRITIQNEPNAVQTWDSCQFTGEDERHFACGHLKGKLEAAGLGDVKINCWDHNKDRIVERCEEVFTDEKALQDISGIAFHWYTGDHFEALQCIRDKYPDKELIFTEGCVEYSRFAAAGQTQNAEMYAHDIMGNLNAGMNGYIDWNLLLDENGGPNHKGNFCDAPVMCDTAKDFIDVKQSFYYIGHFSRFLKPGARRVLVSRYTDKVDCGGFVNPDGEMVLIVLNRTAEAQSFEIMVEEKICAVEIGPHSIITACWKE</sequence>
<protein>
    <submittedName>
        <fullName evidence="7">Glucosylceramidase</fullName>
    </submittedName>
</protein>
<keyword evidence="3 4" id="KW-0378">Hydrolase</keyword>
<dbReference type="PRINTS" id="PR00843">
    <property type="entry name" value="GLHYDRLASE30"/>
</dbReference>
<dbReference type="InterPro" id="IPR017853">
    <property type="entry name" value="GH"/>
</dbReference>
<proteinExistence type="inferred from homology"/>
<dbReference type="EMBL" id="FRAC01000013">
    <property type="protein sequence ID" value="SHK55432.1"/>
    <property type="molecule type" value="Genomic_DNA"/>
</dbReference>
<evidence type="ECO:0000256" key="3">
    <source>
        <dbReference type="ARBA" id="ARBA00022801"/>
    </source>
</evidence>
<evidence type="ECO:0000313" key="8">
    <source>
        <dbReference type="Proteomes" id="UP000184386"/>
    </source>
</evidence>
<dbReference type="GO" id="GO:0006680">
    <property type="term" value="P:glucosylceramide catabolic process"/>
    <property type="evidence" value="ECO:0007669"/>
    <property type="project" value="TreeGrafter"/>
</dbReference>
<keyword evidence="4" id="KW-0326">Glycosidase</keyword>
<accession>A0A1M6TEH6</accession>
<comment type="similarity">
    <text evidence="1 4">Belongs to the glycosyl hydrolase 30 family.</text>
</comment>
<dbReference type="InterPro" id="IPR033452">
    <property type="entry name" value="GH30_C"/>
</dbReference>
<feature type="domain" description="Glycosyl hydrolase family 30 beta sandwich" evidence="6">
    <location>
        <begin position="376"/>
        <end position="435"/>
    </location>
</feature>
<dbReference type="SUPFAM" id="SSF51445">
    <property type="entry name" value="(Trans)glycosidases"/>
    <property type="match status" value="1"/>
</dbReference>
<dbReference type="PANTHER" id="PTHR11069">
    <property type="entry name" value="GLUCOSYLCERAMIDASE"/>
    <property type="match status" value="1"/>
</dbReference>